<dbReference type="Proteomes" id="UP000820977">
    <property type="component" value="Unassembled WGS sequence"/>
</dbReference>
<dbReference type="Gene3D" id="3.40.50.300">
    <property type="entry name" value="P-loop containing nucleotide triphosphate hydrolases"/>
    <property type="match status" value="1"/>
</dbReference>
<proteinExistence type="predicted"/>
<organism evidence="1 2">
    <name type="scientific">Xylanibacter caecicola</name>
    <dbReference type="NCBI Taxonomy" id="2736294"/>
    <lineage>
        <taxon>Bacteria</taxon>
        <taxon>Pseudomonadati</taxon>
        <taxon>Bacteroidota</taxon>
        <taxon>Bacteroidia</taxon>
        <taxon>Bacteroidales</taxon>
        <taxon>Prevotellaceae</taxon>
        <taxon>Xylanibacter</taxon>
    </lineage>
</organism>
<dbReference type="SUPFAM" id="SSF52540">
    <property type="entry name" value="P-loop containing nucleoside triphosphate hydrolases"/>
    <property type="match status" value="1"/>
</dbReference>
<name>A0ABX2B429_9BACT</name>
<reference evidence="1 2" key="1">
    <citation type="submission" date="2020-05" db="EMBL/GenBank/DDBJ databases">
        <title>Distinct polysaccharide utilization as determinants for interspecies competition between intestinal Prevotella spp.</title>
        <authorList>
            <person name="Galvez E.J.C."/>
            <person name="Iljazovic A."/>
            <person name="Strowig T."/>
        </authorList>
    </citation>
    <scope>NUCLEOTIDE SEQUENCE [LARGE SCALE GENOMIC DNA]</scope>
    <source>
        <strain evidence="1 2">PCHR</strain>
    </source>
</reference>
<accession>A0ABX2B429</accession>
<gene>
    <name evidence="1" type="ORF">HPS54_05575</name>
</gene>
<protein>
    <submittedName>
        <fullName evidence="1">Cytidylate kinase-like family protein</fullName>
    </submittedName>
</protein>
<keyword evidence="2" id="KW-1185">Reference proteome</keyword>
<comment type="caution">
    <text evidence="1">The sequence shown here is derived from an EMBL/GenBank/DDBJ whole genome shotgun (WGS) entry which is preliminary data.</text>
</comment>
<evidence type="ECO:0000313" key="2">
    <source>
        <dbReference type="Proteomes" id="UP000820977"/>
    </source>
</evidence>
<dbReference type="EMBL" id="JABKKJ010000006">
    <property type="protein sequence ID" value="NPE24990.1"/>
    <property type="molecule type" value="Genomic_DNA"/>
</dbReference>
<dbReference type="RefSeq" id="WP_172344474.1">
    <property type="nucleotide sequence ID" value="NZ_CASYYZ010000001.1"/>
</dbReference>
<dbReference type="InterPro" id="IPR027417">
    <property type="entry name" value="P-loop_NTPase"/>
</dbReference>
<dbReference type="Pfam" id="PF13189">
    <property type="entry name" value="Cytidylate_kin2"/>
    <property type="match status" value="1"/>
</dbReference>
<evidence type="ECO:0000313" key="1">
    <source>
        <dbReference type="EMBL" id="NPE24990.1"/>
    </source>
</evidence>
<sequence>MSKSENIIITVGRQIGSGGRVIAGILAEEFGCGMYDKEILNLAAKESGFCEKFFEQNDEKKGFFRSLFHLHTPYVSDNSFYSNKFSQESLFQFQSDAIIKAAEKGSCVFVGRCADYVLRNRKNVFNIFITADIGQRINAVCKRMDCDRATARKIITDGENSRSSYYNYYTGKRWGHGESYDLCINSSLLGPEGTAEFIAELIRKQFRNGQ</sequence>